<dbReference type="InterPro" id="IPR003661">
    <property type="entry name" value="HisK_dim/P_dom"/>
</dbReference>
<proteinExistence type="predicted"/>
<evidence type="ECO:0000256" key="7">
    <source>
        <dbReference type="ARBA" id="ARBA00023012"/>
    </source>
</evidence>
<keyword evidence="8" id="KW-0472">Membrane</keyword>
<evidence type="ECO:0000256" key="8">
    <source>
        <dbReference type="ARBA" id="ARBA00023136"/>
    </source>
</evidence>
<dbReference type="CDD" id="cd00075">
    <property type="entry name" value="HATPase"/>
    <property type="match status" value="1"/>
</dbReference>
<evidence type="ECO:0000256" key="4">
    <source>
        <dbReference type="ARBA" id="ARBA00022553"/>
    </source>
</evidence>
<protein>
    <recommendedName>
        <fullName evidence="3">histidine kinase</fullName>
        <ecNumber evidence="3">2.7.13.3</ecNumber>
    </recommendedName>
</protein>
<dbReference type="EC" id="2.7.13.3" evidence="3"/>
<reference evidence="11" key="1">
    <citation type="submission" date="2020-08" db="EMBL/GenBank/DDBJ databases">
        <title>Genome public.</title>
        <authorList>
            <person name="Liu C."/>
            <person name="Sun Q."/>
        </authorList>
    </citation>
    <scope>NUCLEOTIDE SEQUENCE</scope>
    <source>
        <strain evidence="11">NSJ-24</strain>
    </source>
</reference>
<dbReference type="Proteomes" id="UP000610862">
    <property type="component" value="Unassembled WGS sequence"/>
</dbReference>
<organism evidence="11 12">
    <name type="scientific">Lentihominibacter hominis</name>
    <dbReference type="NCBI Taxonomy" id="2763645"/>
    <lineage>
        <taxon>Bacteria</taxon>
        <taxon>Bacillati</taxon>
        <taxon>Bacillota</taxon>
        <taxon>Clostridia</taxon>
        <taxon>Peptostreptococcales</taxon>
        <taxon>Anaerovoracaceae</taxon>
        <taxon>Lentihominibacter</taxon>
    </lineage>
</organism>
<sequence>MWCYSAEKKSSSTLKVFSDRKFSSVTSLKIEENDRSSDEYKATIQYKETDKNRFTFIFPKKFEKFLMKTVYVYKDSNDFEHFLYSGDFLVNLTSCLYVLIFTEMITLFSCAVSGASKIRRHLAPLDELAFKAHILGNTTDFDQQAFAELENAINAISPAKEGVRLRTGNAEMIQLENSINNLLDRMRDSYRQQSRFVSDASHELRTPLSVLQGYVNMLDRWGKNDEKILDESIDAIKSETQHMQKLVEQLLFLARSDSGKTKLNIQAISLNDMMQEVYEESTMIDHKHKYIFKPAKEDIQAYGDISMLKQTVRILLDNAVKYTPEGSSIILKTMLTNNTPSFIVQDEGIGIRGNDIPHVFERFFRSDPARRKDNGGTGLGLSIAKWIIDKHGGYFSILSREDIGTRITVSLPQKNL</sequence>
<dbReference type="PROSITE" id="PS50109">
    <property type="entry name" value="HIS_KIN"/>
    <property type="match status" value="1"/>
</dbReference>
<evidence type="ECO:0000313" key="11">
    <source>
        <dbReference type="EMBL" id="MBC8569137.1"/>
    </source>
</evidence>
<feature type="domain" description="Histidine kinase" evidence="10">
    <location>
        <begin position="199"/>
        <end position="415"/>
    </location>
</feature>
<dbReference type="PANTHER" id="PTHR45453:SF1">
    <property type="entry name" value="PHOSPHATE REGULON SENSOR PROTEIN PHOR"/>
    <property type="match status" value="1"/>
</dbReference>
<evidence type="ECO:0000256" key="5">
    <source>
        <dbReference type="ARBA" id="ARBA00022679"/>
    </source>
</evidence>
<gene>
    <name evidence="11" type="ORF">H8692_10245</name>
</gene>
<dbReference type="PRINTS" id="PR00344">
    <property type="entry name" value="BCTRLSENSOR"/>
</dbReference>
<evidence type="ECO:0000256" key="3">
    <source>
        <dbReference type="ARBA" id="ARBA00012438"/>
    </source>
</evidence>
<comment type="catalytic activity">
    <reaction evidence="1">
        <text>ATP + protein L-histidine = ADP + protein N-phospho-L-histidine.</text>
        <dbReference type="EC" id="2.7.13.3"/>
    </reaction>
</comment>
<dbReference type="Gene3D" id="1.10.287.130">
    <property type="match status" value="1"/>
</dbReference>
<dbReference type="InterPro" id="IPR003594">
    <property type="entry name" value="HATPase_dom"/>
</dbReference>
<dbReference type="SUPFAM" id="SSF47384">
    <property type="entry name" value="Homodimeric domain of signal transducing histidine kinase"/>
    <property type="match status" value="1"/>
</dbReference>
<dbReference type="InterPro" id="IPR036890">
    <property type="entry name" value="HATPase_C_sf"/>
</dbReference>
<feature type="coiled-coil region" evidence="9">
    <location>
        <begin position="165"/>
        <end position="192"/>
    </location>
</feature>
<dbReference type="CDD" id="cd00082">
    <property type="entry name" value="HisKA"/>
    <property type="match status" value="1"/>
</dbReference>
<dbReference type="SUPFAM" id="SSF55874">
    <property type="entry name" value="ATPase domain of HSP90 chaperone/DNA topoisomerase II/histidine kinase"/>
    <property type="match status" value="1"/>
</dbReference>
<dbReference type="GO" id="GO:0000155">
    <property type="term" value="F:phosphorelay sensor kinase activity"/>
    <property type="evidence" value="ECO:0007669"/>
    <property type="project" value="InterPro"/>
</dbReference>
<dbReference type="SMART" id="SM00387">
    <property type="entry name" value="HATPase_c"/>
    <property type="match status" value="1"/>
</dbReference>
<keyword evidence="7" id="KW-0902">Two-component regulatory system</keyword>
<dbReference type="EMBL" id="JACRTA010000003">
    <property type="protein sequence ID" value="MBC8569137.1"/>
    <property type="molecule type" value="Genomic_DNA"/>
</dbReference>
<dbReference type="GO" id="GO:0005886">
    <property type="term" value="C:plasma membrane"/>
    <property type="evidence" value="ECO:0007669"/>
    <property type="project" value="TreeGrafter"/>
</dbReference>
<dbReference type="Pfam" id="PF02518">
    <property type="entry name" value="HATPase_c"/>
    <property type="match status" value="1"/>
</dbReference>
<keyword evidence="6 11" id="KW-0418">Kinase</keyword>
<evidence type="ECO:0000313" key="12">
    <source>
        <dbReference type="Proteomes" id="UP000610862"/>
    </source>
</evidence>
<dbReference type="PANTHER" id="PTHR45453">
    <property type="entry name" value="PHOSPHATE REGULON SENSOR PROTEIN PHOR"/>
    <property type="match status" value="1"/>
</dbReference>
<accession>A0A926E883</accession>
<dbReference type="Gene3D" id="3.30.565.10">
    <property type="entry name" value="Histidine kinase-like ATPase, C-terminal domain"/>
    <property type="match status" value="1"/>
</dbReference>
<dbReference type="SMART" id="SM00388">
    <property type="entry name" value="HisKA"/>
    <property type="match status" value="1"/>
</dbReference>
<keyword evidence="5" id="KW-0808">Transferase</keyword>
<dbReference type="InterPro" id="IPR036097">
    <property type="entry name" value="HisK_dim/P_sf"/>
</dbReference>
<dbReference type="InterPro" id="IPR050351">
    <property type="entry name" value="BphY/WalK/GraS-like"/>
</dbReference>
<evidence type="ECO:0000256" key="6">
    <source>
        <dbReference type="ARBA" id="ARBA00022777"/>
    </source>
</evidence>
<dbReference type="InterPro" id="IPR005467">
    <property type="entry name" value="His_kinase_dom"/>
</dbReference>
<keyword evidence="4" id="KW-0597">Phosphoprotein</keyword>
<dbReference type="GO" id="GO:0016036">
    <property type="term" value="P:cellular response to phosphate starvation"/>
    <property type="evidence" value="ECO:0007669"/>
    <property type="project" value="TreeGrafter"/>
</dbReference>
<dbReference type="FunFam" id="3.30.565.10:FF:000006">
    <property type="entry name" value="Sensor histidine kinase WalK"/>
    <property type="match status" value="1"/>
</dbReference>
<comment type="caution">
    <text evidence="11">The sequence shown here is derived from an EMBL/GenBank/DDBJ whole genome shotgun (WGS) entry which is preliminary data.</text>
</comment>
<dbReference type="FunFam" id="1.10.287.130:FF:000001">
    <property type="entry name" value="Two-component sensor histidine kinase"/>
    <property type="match status" value="1"/>
</dbReference>
<dbReference type="InterPro" id="IPR004358">
    <property type="entry name" value="Sig_transdc_His_kin-like_C"/>
</dbReference>
<dbReference type="Pfam" id="PF00512">
    <property type="entry name" value="HisKA"/>
    <property type="match status" value="1"/>
</dbReference>
<evidence type="ECO:0000256" key="9">
    <source>
        <dbReference type="SAM" id="Coils"/>
    </source>
</evidence>
<evidence type="ECO:0000259" key="10">
    <source>
        <dbReference type="PROSITE" id="PS50109"/>
    </source>
</evidence>
<dbReference type="AlphaFoldDB" id="A0A926E883"/>
<comment type="subcellular location">
    <subcellularLocation>
        <location evidence="2">Membrane</location>
    </subcellularLocation>
</comment>
<dbReference type="GO" id="GO:0004721">
    <property type="term" value="F:phosphoprotein phosphatase activity"/>
    <property type="evidence" value="ECO:0007669"/>
    <property type="project" value="TreeGrafter"/>
</dbReference>
<evidence type="ECO:0000256" key="1">
    <source>
        <dbReference type="ARBA" id="ARBA00000085"/>
    </source>
</evidence>
<evidence type="ECO:0000256" key="2">
    <source>
        <dbReference type="ARBA" id="ARBA00004370"/>
    </source>
</evidence>
<keyword evidence="12" id="KW-1185">Reference proteome</keyword>
<keyword evidence="9" id="KW-0175">Coiled coil</keyword>
<name>A0A926E883_9FIRM</name>